<proteinExistence type="inferred from homology"/>
<dbReference type="PANTHER" id="PTHR43673:SF2">
    <property type="entry name" value="NITROREDUCTASE"/>
    <property type="match status" value="1"/>
</dbReference>
<evidence type="ECO:0000256" key="4">
    <source>
        <dbReference type="ARBA" id="ARBA00022643"/>
    </source>
</evidence>
<reference evidence="7" key="1">
    <citation type="submission" date="2023-07" db="EMBL/GenBank/DDBJ databases">
        <title>Genomic Encyclopedia of Type Strains, Phase IV (KMG-IV): sequencing the most valuable type-strain genomes for metagenomic binning, comparative biology and taxonomic classification.</title>
        <authorList>
            <person name="Goeker M."/>
        </authorList>
    </citation>
    <scope>NUCLEOTIDE SEQUENCE</scope>
    <source>
        <strain evidence="7">DSM 24202</strain>
    </source>
</reference>
<dbReference type="Gene3D" id="3.40.109.10">
    <property type="entry name" value="NADH Oxidase"/>
    <property type="match status" value="1"/>
</dbReference>
<evidence type="ECO:0000313" key="7">
    <source>
        <dbReference type="EMBL" id="MDQ0290173.1"/>
    </source>
</evidence>
<dbReference type="EMBL" id="JAUSVL010000001">
    <property type="protein sequence ID" value="MDQ0290173.1"/>
    <property type="molecule type" value="Genomic_DNA"/>
</dbReference>
<dbReference type="RefSeq" id="WP_307261588.1">
    <property type="nucleotide sequence ID" value="NZ_JAUSVL010000001.1"/>
</dbReference>
<protein>
    <submittedName>
        <fullName evidence="7">Nitroreductase</fullName>
    </submittedName>
</protein>
<dbReference type="InterPro" id="IPR000415">
    <property type="entry name" value="Nitroreductase-like"/>
</dbReference>
<evidence type="ECO:0000256" key="3">
    <source>
        <dbReference type="ARBA" id="ARBA00022630"/>
    </source>
</evidence>
<dbReference type="CDD" id="cd20609">
    <property type="entry name" value="nitroreductase"/>
    <property type="match status" value="1"/>
</dbReference>
<dbReference type="Proteomes" id="UP001238163">
    <property type="component" value="Unassembled WGS sequence"/>
</dbReference>
<name>A0AAE4APN1_9BACT</name>
<evidence type="ECO:0000256" key="5">
    <source>
        <dbReference type="ARBA" id="ARBA00023002"/>
    </source>
</evidence>
<keyword evidence="5" id="KW-0560">Oxidoreductase</keyword>
<accession>A0AAE4APN1</accession>
<dbReference type="Pfam" id="PF00881">
    <property type="entry name" value="Nitroreductase"/>
    <property type="match status" value="2"/>
</dbReference>
<evidence type="ECO:0000313" key="8">
    <source>
        <dbReference type="Proteomes" id="UP001238163"/>
    </source>
</evidence>
<keyword evidence="8" id="KW-1185">Reference proteome</keyword>
<gene>
    <name evidence="7" type="ORF">J3R75_002280</name>
</gene>
<dbReference type="SUPFAM" id="SSF55469">
    <property type="entry name" value="FMN-dependent nitroreductase-like"/>
    <property type="match status" value="1"/>
</dbReference>
<comment type="cofactor">
    <cofactor evidence="1">
        <name>FMN</name>
        <dbReference type="ChEBI" id="CHEBI:58210"/>
    </cofactor>
</comment>
<evidence type="ECO:0000256" key="1">
    <source>
        <dbReference type="ARBA" id="ARBA00001917"/>
    </source>
</evidence>
<comment type="caution">
    <text evidence="7">The sequence shown here is derived from an EMBL/GenBank/DDBJ whole genome shotgun (WGS) entry which is preliminary data.</text>
</comment>
<evidence type="ECO:0000256" key="2">
    <source>
        <dbReference type="ARBA" id="ARBA00007118"/>
    </source>
</evidence>
<dbReference type="InterPro" id="IPR029479">
    <property type="entry name" value="Nitroreductase"/>
</dbReference>
<keyword evidence="4" id="KW-0288">FMN</keyword>
<feature type="domain" description="Nitroreductase" evidence="6">
    <location>
        <begin position="67"/>
        <end position="146"/>
    </location>
</feature>
<dbReference type="PANTHER" id="PTHR43673">
    <property type="entry name" value="NAD(P)H NITROREDUCTASE YDGI-RELATED"/>
    <property type="match status" value="1"/>
</dbReference>
<sequence>MDFNKLAETRYSLRKFSDRAVTKDTLNRIIHAAQVAPTACNNQPQKIFVVQSADALAKLRQSTPYHFNAPVLLVVCYDRTKTWKRACDGQCSGLVDASIITTHLMLQAAELGLGTTWVGSFDPTKAAKALDLPANIVPVAILPLGYPAADAAPAAMHTSRKDLAETVTWL</sequence>
<evidence type="ECO:0000259" key="6">
    <source>
        <dbReference type="Pfam" id="PF00881"/>
    </source>
</evidence>
<dbReference type="GO" id="GO:0016491">
    <property type="term" value="F:oxidoreductase activity"/>
    <property type="evidence" value="ECO:0007669"/>
    <property type="project" value="UniProtKB-KW"/>
</dbReference>
<keyword evidence="3" id="KW-0285">Flavoprotein</keyword>
<organism evidence="7 8">
    <name type="scientific">Oligosphaera ethanolica</name>
    <dbReference type="NCBI Taxonomy" id="760260"/>
    <lineage>
        <taxon>Bacteria</taxon>
        <taxon>Pseudomonadati</taxon>
        <taxon>Lentisphaerota</taxon>
        <taxon>Oligosphaeria</taxon>
        <taxon>Oligosphaerales</taxon>
        <taxon>Oligosphaeraceae</taxon>
        <taxon>Oligosphaera</taxon>
    </lineage>
</organism>
<dbReference type="AlphaFoldDB" id="A0AAE4APN1"/>
<feature type="domain" description="Nitroreductase" evidence="6">
    <location>
        <begin position="8"/>
        <end position="61"/>
    </location>
</feature>
<comment type="similarity">
    <text evidence="2">Belongs to the nitroreductase family.</text>
</comment>